<comment type="caution">
    <text evidence="2">The sequence shown here is derived from an EMBL/GenBank/DDBJ whole genome shotgun (WGS) entry which is preliminary data.</text>
</comment>
<reference evidence="3" key="1">
    <citation type="submission" date="2016-02" db="EMBL/GenBank/DDBJ databases">
        <title>Paenibacillus sp. LPB0068, isolated from Crassostrea gigas.</title>
        <authorList>
            <person name="Shin S.-K."/>
            <person name="Yi H."/>
        </authorList>
    </citation>
    <scope>NUCLEOTIDE SEQUENCE [LARGE SCALE GENOMIC DNA]</scope>
    <source>
        <strain evidence="3">KCTC 23969</strain>
    </source>
</reference>
<evidence type="ECO:0000313" key="2">
    <source>
        <dbReference type="EMBL" id="OBY63884.1"/>
    </source>
</evidence>
<dbReference type="AlphaFoldDB" id="A0A1B8TWE2"/>
<feature type="transmembrane region" description="Helical" evidence="1">
    <location>
        <begin position="52"/>
        <end position="75"/>
    </location>
</feature>
<keyword evidence="1" id="KW-1133">Transmembrane helix</keyword>
<dbReference type="STRING" id="996801.BW723_01755"/>
<dbReference type="KEGG" id="prn:BW723_01755"/>
<keyword evidence="1" id="KW-0812">Transmembrane</keyword>
<dbReference type="RefSeq" id="WP_068363171.1">
    <property type="nucleotide sequence ID" value="NZ_CP019337.1"/>
</dbReference>
<keyword evidence="1" id="KW-0472">Membrane</keyword>
<feature type="transmembrane region" description="Helical" evidence="1">
    <location>
        <begin position="122"/>
        <end position="138"/>
    </location>
</feature>
<feature type="transmembrane region" description="Helical" evidence="1">
    <location>
        <begin position="145"/>
        <end position="164"/>
    </location>
</feature>
<dbReference type="EMBL" id="LSFL01000035">
    <property type="protein sequence ID" value="OBY63884.1"/>
    <property type="molecule type" value="Genomic_DNA"/>
</dbReference>
<sequence>MEKQDHIQPNFSLRGYSSILIGIYFLVAAFLIKKLLMSFLVDENPMGALSPQIIEVLIITILFATFIFSSLTLFFNGKAKSKKLDYKLWNSRTKTILWKFLISFIVIFFVLAYLIFFNYSDYLAPIFLLLYGITLPFLKLKKSKNLFILAGVSLFLALICFLIPNYWYSALLILGIGHITYGLVVKN</sequence>
<feature type="transmembrane region" description="Helical" evidence="1">
    <location>
        <begin position="12"/>
        <end position="32"/>
    </location>
</feature>
<proteinExistence type="predicted"/>
<gene>
    <name evidence="2" type="ORF">LPB301_13945</name>
</gene>
<dbReference type="Proteomes" id="UP000092612">
    <property type="component" value="Unassembled WGS sequence"/>
</dbReference>
<keyword evidence="3" id="KW-1185">Reference proteome</keyword>
<protein>
    <submittedName>
        <fullName evidence="2">Uncharacterized protein</fullName>
    </submittedName>
</protein>
<evidence type="ECO:0000256" key="1">
    <source>
        <dbReference type="SAM" id="Phobius"/>
    </source>
</evidence>
<feature type="transmembrane region" description="Helical" evidence="1">
    <location>
        <begin position="96"/>
        <end position="116"/>
    </location>
</feature>
<dbReference type="OrthoDB" id="1201989at2"/>
<accession>A0A1B8TWE2</accession>
<evidence type="ECO:0000313" key="3">
    <source>
        <dbReference type="Proteomes" id="UP000092612"/>
    </source>
</evidence>
<name>A0A1B8TWE2_9FLAO</name>
<organism evidence="2 3">
    <name type="scientific">Polaribacter reichenbachii</name>
    <dbReference type="NCBI Taxonomy" id="996801"/>
    <lineage>
        <taxon>Bacteria</taxon>
        <taxon>Pseudomonadati</taxon>
        <taxon>Bacteroidota</taxon>
        <taxon>Flavobacteriia</taxon>
        <taxon>Flavobacteriales</taxon>
        <taxon>Flavobacteriaceae</taxon>
    </lineage>
</organism>